<accession>A0ABW3ITG9</accession>
<dbReference type="Proteomes" id="UP001597108">
    <property type="component" value="Unassembled WGS sequence"/>
</dbReference>
<name>A0ABW3ITG9_9RHOB</name>
<keyword evidence="2" id="KW-1185">Reference proteome</keyword>
<comment type="caution">
    <text evidence="1">The sequence shown here is derived from an EMBL/GenBank/DDBJ whole genome shotgun (WGS) entry which is preliminary data.</text>
</comment>
<protein>
    <recommendedName>
        <fullName evidence="3">Twin-arginine translocation signal domain-containing protein</fullName>
    </recommendedName>
</protein>
<evidence type="ECO:0000313" key="2">
    <source>
        <dbReference type="Proteomes" id="UP001597108"/>
    </source>
</evidence>
<gene>
    <name evidence="1" type="ORF">ACFQ2S_15470</name>
</gene>
<reference evidence="2" key="1">
    <citation type="journal article" date="2019" name="Int. J. Syst. Evol. Microbiol.">
        <title>The Global Catalogue of Microorganisms (GCM) 10K type strain sequencing project: providing services to taxonomists for standard genome sequencing and annotation.</title>
        <authorList>
            <consortium name="The Broad Institute Genomics Platform"/>
            <consortium name="The Broad Institute Genome Sequencing Center for Infectious Disease"/>
            <person name="Wu L."/>
            <person name="Ma J."/>
        </authorList>
    </citation>
    <scope>NUCLEOTIDE SEQUENCE [LARGE SCALE GENOMIC DNA]</scope>
    <source>
        <strain evidence="2">CCUG 60524</strain>
    </source>
</reference>
<organism evidence="1 2">
    <name type="scientific">Tropicimonas aquimaris</name>
    <dbReference type="NCBI Taxonomy" id="914152"/>
    <lineage>
        <taxon>Bacteria</taxon>
        <taxon>Pseudomonadati</taxon>
        <taxon>Pseudomonadota</taxon>
        <taxon>Alphaproteobacteria</taxon>
        <taxon>Rhodobacterales</taxon>
        <taxon>Roseobacteraceae</taxon>
        <taxon>Tropicimonas</taxon>
    </lineage>
</organism>
<evidence type="ECO:0000313" key="1">
    <source>
        <dbReference type="EMBL" id="MFD0981043.1"/>
    </source>
</evidence>
<dbReference type="RefSeq" id="WP_386075793.1">
    <property type="nucleotide sequence ID" value="NZ_JBHTJT010000032.1"/>
</dbReference>
<proteinExistence type="predicted"/>
<sequence>MSGDFEERKNASVEAGDKADLGRRAALSKIGLLAGAAPAVMMLLTPSESRAEWRGGSCVDWTCPDVGDPDSVQQSGPQL</sequence>
<evidence type="ECO:0008006" key="3">
    <source>
        <dbReference type="Google" id="ProtNLM"/>
    </source>
</evidence>
<dbReference type="EMBL" id="JBHTJT010000032">
    <property type="protein sequence ID" value="MFD0981043.1"/>
    <property type="molecule type" value="Genomic_DNA"/>
</dbReference>